<gene>
    <name evidence="2" type="ORF">EDS130_LOCUS45792</name>
</gene>
<dbReference type="Proteomes" id="UP000663852">
    <property type="component" value="Unassembled WGS sequence"/>
</dbReference>
<accession>A0A815X133</accession>
<feature type="transmembrane region" description="Helical" evidence="1">
    <location>
        <begin position="378"/>
        <end position="403"/>
    </location>
</feature>
<keyword evidence="1" id="KW-0812">Transmembrane</keyword>
<feature type="transmembrane region" description="Helical" evidence="1">
    <location>
        <begin position="474"/>
        <end position="492"/>
    </location>
</feature>
<keyword evidence="1" id="KW-1133">Transmembrane helix</keyword>
<dbReference type="OrthoDB" id="10331771at2759"/>
<keyword evidence="1" id="KW-0472">Membrane</keyword>
<protein>
    <submittedName>
        <fullName evidence="2">Uncharacterized protein</fullName>
    </submittedName>
</protein>
<dbReference type="EMBL" id="CAJNOJ010001265">
    <property type="protein sequence ID" value="CAF1547956.1"/>
    <property type="molecule type" value="Genomic_DNA"/>
</dbReference>
<evidence type="ECO:0000313" key="3">
    <source>
        <dbReference type="Proteomes" id="UP000663852"/>
    </source>
</evidence>
<reference evidence="2" key="1">
    <citation type="submission" date="2021-02" db="EMBL/GenBank/DDBJ databases">
        <authorList>
            <person name="Nowell W R."/>
        </authorList>
    </citation>
    <scope>NUCLEOTIDE SEQUENCE</scope>
</reference>
<feature type="transmembrane region" description="Helical" evidence="1">
    <location>
        <begin position="39"/>
        <end position="57"/>
    </location>
</feature>
<evidence type="ECO:0000313" key="2">
    <source>
        <dbReference type="EMBL" id="CAF1547956.1"/>
    </source>
</evidence>
<evidence type="ECO:0000256" key="1">
    <source>
        <dbReference type="SAM" id="Phobius"/>
    </source>
</evidence>
<proteinExistence type="predicted"/>
<comment type="caution">
    <text evidence="2">The sequence shown here is derived from an EMBL/GenBank/DDBJ whole genome shotgun (WGS) entry which is preliminary data.</text>
</comment>
<feature type="transmembrane region" description="Helical" evidence="1">
    <location>
        <begin position="1262"/>
        <end position="1294"/>
    </location>
</feature>
<feature type="transmembrane region" description="Helical" evidence="1">
    <location>
        <begin position="908"/>
        <end position="926"/>
    </location>
</feature>
<organism evidence="2 3">
    <name type="scientific">Adineta ricciae</name>
    <name type="common">Rotifer</name>
    <dbReference type="NCBI Taxonomy" id="249248"/>
    <lineage>
        <taxon>Eukaryota</taxon>
        <taxon>Metazoa</taxon>
        <taxon>Spiralia</taxon>
        <taxon>Gnathifera</taxon>
        <taxon>Rotifera</taxon>
        <taxon>Eurotatoria</taxon>
        <taxon>Bdelloidea</taxon>
        <taxon>Adinetida</taxon>
        <taxon>Adinetidae</taxon>
        <taxon>Adineta</taxon>
    </lineage>
</organism>
<name>A0A815X133_ADIRI</name>
<sequence>MMMIRVVRWIGKHLSTLNWFESDTNDFETVRRERLSTRVYICLIIILSAVLIIYTGFKIRTDVLMINHPNLDQFEHLFEHFSATLRCSCSQIAIPYETFVKAVVHFHPVCSSSFVSFDWIRSVYAANITYIWPMDTRTMLSAFWQLISAFCRNIDEIVTNSISDYNASTIFSPQVFSSIEVETRAKTSLDLVLTSAQTAIARTLLTIRRVISGNQLISGLSTNANLQTSYSSQKSQWQVIPKMNVYDNCSCMNMNSCVKPSGLYQYDTWNTNGIYNDISFNTSVLGMMFDCYPIDAVLASTLQCYFTSNCLERIHPTMNVTPLSLTSSSQFDISSTIQTILDELFIDRVEVQTSFVSYYTHCSPSICTYIYSRRFDGVFMFTSVVGIMGGAAVILKLLSPLLVKGALLVKQRFQSTRPVVESIHPNSHTHKQTFIFLLRSTPNRILEQCSRLNIFDTYTRDANVLYRQRMATRVYFVCLFISIIILGFYTLFSVEIKSISMSFPSQDTFTDLYAKHRDSLKCECSQLSISYSEFIQITPSMHQLCSSEFISPTWYNQFFQQNLSLSYYSNVYDPIWPLYFPLLQSFCFLINRTITDSLNEFAATSFINNEILPRWQFDQQAQILIDTFTNSTVSEFTRMFALIRNATAASQFVIVPNSNGQFTVRSDGQIIIHINNWAIFDFNNPGSSVLSCTCNSDTSDCVQTQRIYDNSSASFYYLTGLYIGCLTMDGLMVSTLECWFDSICFNKIRRWLFEILNTDLLNITPLDVNLPSRFPPRTPINQLMNELFLENWNINTSYEKFYSTCKPKSCDYTEEERYDIIYALLTIIATSGGLSKGLKMVVPWIVRLALICFRWKCKKTNQEQNNTTVTRTFPVYERFRLKLLSVNWFGTRSSTIETLHRERLYTRIYIVLSLLFISILIIFTGLSQRSDTKSVANPSIEEYERLESLYTDTLQCPCSKIALANRLFITQLEATLHPVCLSSFVNGHTPWIYWISGRGYVMDWVYSSDFRRWGSAFFIWIGSFCTLANITIKSAVTNFQSESLLVNQPMTRTQFEYQINLQIDRFLNDTRSSFVQTLKFYQDIIQGNALMSFYATNWIPVSKQQYNTSDNTIRVEPITYNSSCSCATSHSCLEPAGIYAWDGTLLYVVEGVQHGCSLLESYLASSLSCFYSNSCLVSLFAATALGYPNDANSTPWNSPYYRPNFQPLNRSSIQHFSINDTFSTIVNELFIDTWSINISYESFFNECAARYCTYSIVRRFDFLYVVTTFLSLFTGISFILRLVIPRLGIIVILLKTRIRIKPVMGSVRFQTEPN</sequence>